<keyword evidence="2" id="KW-1185">Reference proteome</keyword>
<organism evidence="1 2">
    <name type="scientific">Sinorhizobium mexicanum</name>
    <dbReference type="NCBI Taxonomy" id="375549"/>
    <lineage>
        <taxon>Bacteria</taxon>
        <taxon>Pseudomonadati</taxon>
        <taxon>Pseudomonadota</taxon>
        <taxon>Alphaproteobacteria</taxon>
        <taxon>Hyphomicrobiales</taxon>
        <taxon>Rhizobiaceae</taxon>
        <taxon>Sinorhizobium/Ensifer group</taxon>
        <taxon>Sinorhizobium</taxon>
    </lineage>
</organism>
<accession>A0A859QF60</accession>
<evidence type="ECO:0000313" key="2">
    <source>
        <dbReference type="Proteomes" id="UP000510721"/>
    </source>
</evidence>
<dbReference type="Proteomes" id="UP000510721">
    <property type="component" value="Plasmid pEmeITTGR7c"/>
</dbReference>
<dbReference type="KEGG" id="emx:FKV68_25780"/>
<protein>
    <submittedName>
        <fullName evidence="1">Uncharacterized protein</fullName>
    </submittedName>
</protein>
<gene>
    <name evidence="1" type="ORF">FKV68_25780</name>
</gene>
<keyword evidence="1" id="KW-0614">Plasmid</keyword>
<proteinExistence type="predicted"/>
<sequence>MGGIPKSVLVRSLQRRASQTRKGRFSPFKCCMFSSLNRLRFKETCSRTHKALDVEHSPQAAPAFVANPARHVDTRVR</sequence>
<dbReference type="EMBL" id="CP041241">
    <property type="protein sequence ID" value="QLL64813.1"/>
    <property type="molecule type" value="Genomic_DNA"/>
</dbReference>
<evidence type="ECO:0000313" key="1">
    <source>
        <dbReference type="EMBL" id="QLL64813.1"/>
    </source>
</evidence>
<name>A0A859QF60_9HYPH</name>
<dbReference type="AlphaFoldDB" id="A0A859QF60"/>
<geneLocation type="plasmid" evidence="2">
    <name>pemeittgr7c</name>
</geneLocation>
<reference evidence="1 2" key="1">
    <citation type="submission" date="2019-06" db="EMBL/GenBank/DDBJ databases">
        <title>Complete genome sequence of Ensifer mexicanus ITTG R7 isolated from nodules of Acacia angustissima (Mill.) Kuntze.</title>
        <authorList>
            <person name="Rincon-Rosales R."/>
            <person name="Rogel M.A."/>
            <person name="Guerrero G."/>
            <person name="Rincon-Molina C.I."/>
            <person name="Lopez-Lopez A."/>
            <person name="Martinez-Romero E."/>
        </authorList>
    </citation>
    <scope>NUCLEOTIDE SEQUENCE [LARGE SCALE GENOMIC DNA]</scope>
    <source>
        <strain evidence="1 2">ITTG R7</strain>
        <plasmid evidence="2">pemeittgr7c</plasmid>
    </source>
</reference>